<keyword evidence="3" id="KW-0732">Signal</keyword>
<protein>
    <recommendedName>
        <fullName evidence="6">Transmembrane protein</fullName>
    </recommendedName>
</protein>
<accession>A0AA38L650</accession>
<dbReference type="Proteomes" id="UP001163798">
    <property type="component" value="Unassembled WGS sequence"/>
</dbReference>
<organism evidence="4 5">
    <name type="scientific">Lentinula aff. detonsa</name>
    <dbReference type="NCBI Taxonomy" id="2804958"/>
    <lineage>
        <taxon>Eukaryota</taxon>
        <taxon>Fungi</taxon>
        <taxon>Dikarya</taxon>
        <taxon>Basidiomycota</taxon>
        <taxon>Agaricomycotina</taxon>
        <taxon>Agaricomycetes</taxon>
        <taxon>Agaricomycetidae</taxon>
        <taxon>Agaricales</taxon>
        <taxon>Marasmiineae</taxon>
        <taxon>Omphalotaceae</taxon>
        <taxon>Lentinula</taxon>
    </lineage>
</organism>
<evidence type="ECO:0000313" key="4">
    <source>
        <dbReference type="EMBL" id="KAJ3786580.1"/>
    </source>
</evidence>
<proteinExistence type="predicted"/>
<comment type="caution">
    <text evidence="4">The sequence shown here is derived from an EMBL/GenBank/DDBJ whole genome shotgun (WGS) entry which is preliminary data.</text>
</comment>
<feature type="signal peptide" evidence="3">
    <location>
        <begin position="1"/>
        <end position="21"/>
    </location>
</feature>
<dbReference type="EMBL" id="MU793311">
    <property type="protein sequence ID" value="KAJ3786580.1"/>
    <property type="molecule type" value="Genomic_DNA"/>
</dbReference>
<evidence type="ECO:0000313" key="5">
    <source>
        <dbReference type="Proteomes" id="UP001163798"/>
    </source>
</evidence>
<evidence type="ECO:0000256" key="3">
    <source>
        <dbReference type="SAM" id="SignalP"/>
    </source>
</evidence>
<sequence>MLSDILLYLMPSLYCFSSCLAVPAPNDLTSFPMASSTRSISPTSTVSGLSSTTSIRVFAVVDSTHSSASSYHLSPAGIFFIALGGFFILIAISTAFVRFLQSRGHSTSATTSAALQSADPRTDDGKPCKDLLPPPPYTSPPPDYSAKDSGPSQFDPVTLTPVDGGQHVHRTSSRLSS</sequence>
<feature type="compositionally biased region" description="Pro residues" evidence="1">
    <location>
        <begin position="132"/>
        <end position="143"/>
    </location>
</feature>
<feature type="compositionally biased region" description="Basic residues" evidence="1">
    <location>
        <begin position="167"/>
        <end position="177"/>
    </location>
</feature>
<feature type="transmembrane region" description="Helical" evidence="2">
    <location>
        <begin position="76"/>
        <end position="97"/>
    </location>
</feature>
<keyword evidence="5" id="KW-1185">Reference proteome</keyword>
<evidence type="ECO:0000256" key="2">
    <source>
        <dbReference type="SAM" id="Phobius"/>
    </source>
</evidence>
<dbReference type="AlphaFoldDB" id="A0AA38L650"/>
<keyword evidence="2" id="KW-0812">Transmembrane</keyword>
<evidence type="ECO:0008006" key="6">
    <source>
        <dbReference type="Google" id="ProtNLM"/>
    </source>
</evidence>
<reference evidence="4" key="1">
    <citation type="submission" date="2022-08" db="EMBL/GenBank/DDBJ databases">
        <authorList>
            <consortium name="DOE Joint Genome Institute"/>
            <person name="Min B."/>
            <person name="Riley R."/>
            <person name="Sierra-Patev S."/>
            <person name="Naranjo-Ortiz M."/>
            <person name="Looney B."/>
            <person name="Konkel Z."/>
            <person name="Slot J.C."/>
            <person name="Sakamoto Y."/>
            <person name="Steenwyk J.L."/>
            <person name="Rokas A."/>
            <person name="Carro J."/>
            <person name="Camarero S."/>
            <person name="Ferreira P."/>
            <person name="Molpeceres G."/>
            <person name="Ruiz-Duenas F.J."/>
            <person name="Serrano A."/>
            <person name="Henrissat B."/>
            <person name="Drula E."/>
            <person name="Hughes K.W."/>
            <person name="Mata J.L."/>
            <person name="Ishikawa N.K."/>
            <person name="Vargas-Isla R."/>
            <person name="Ushijima S."/>
            <person name="Smith C.A."/>
            <person name="Ahrendt S."/>
            <person name="Andreopoulos W."/>
            <person name="He G."/>
            <person name="Labutti K."/>
            <person name="Lipzen A."/>
            <person name="Ng V."/>
            <person name="Sandor L."/>
            <person name="Barry K."/>
            <person name="Martinez A.T."/>
            <person name="Xiao Y."/>
            <person name="Gibbons J.G."/>
            <person name="Terashima K."/>
            <person name="Hibbett D.S."/>
            <person name="Grigoriev I.V."/>
        </authorList>
    </citation>
    <scope>NUCLEOTIDE SEQUENCE</scope>
    <source>
        <strain evidence="4">TFB10291</strain>
    </source>
</reference>
<name>A0AA38L650_9AGAR</name>
<keyword evidence="2" id="KW-0472">Membrane</keyword>
<feature type="region of interest" description="Disordered" evidence="1">
    <location>
        <begin position="110"/>
        <end position="177"/>
    </location>
</feature>
<evidence type="ECO:0000256" key="1">
    <source>
        <dbReference type="SAM" id="MobiDB-lite"/>
    </source>
</evidence>
<feature type="chain" id="PRO_5041396195" description="Transmembrane protein" evidence="3">
    <location>
        <begin position="22"/>
        <end position="177"/>
    </location>
</feature>
<keyword evidence="2" id="KW-1133">Transmembrane helix</keyword>
<feature type="compositionally biased region" description="Basic and acidic residues" evidence="1">
    <location>
        <begin position="120"/>
        <end position="129"/>
    </location>
</feature>
<gene>
    <name evidence="4" type="ORF">GGU10DRAFT_168844</name>
</gene>